<dbReference type="PRINTS" id="PR00035">
    <property type="entry name" value="HTHGNTR"/>
</dbReference>
<proteinExistence type="predicted"/>
<keyword evidence="3" id="KW-0804">Transcription</keyword>
<dbReference type="Gene3D" id="1.10.10.10">
    <property type="entry name" value="Winged helix-like DNA-binding domain superfamily/Winged helix DNA-binding domain"/>
    <property type="match status" value="1"/>
</dbReference>
<dbReference type="PANTHER" id="PTHR43537">
    <property type="entry name" value="TRANSCRIPTIONAL REGULATOR, GNTR FAMILY"/>
    <property type="match status" value="1"/>
</dbReference>
<dbReference type="AlphaFoldDB" id="A0A1L5F8G5"/>
<dbReference type="InterPro" id="IPR000524">
    <property type="entry name" value="Tscrpt_reg_HTH_GntR"/>
</dbReference>
<protein>
    <submittedName>
        <fullName evidence="5">GntR family transcriptional regulator</fullName>
    </submittedName>
</protein>
<dbReference type="CDD" id="cd07377">
    <property type="entry name" value="WHTH_GntR"/>
    <property type="match status" value="1"/>
</dbReference>
<dbReference type="EMBL" id="CP018335">
    <property type="protein sequence ID" value="APM39279.1"/>
    <property type="molecule type" value="Genomic_DNA"/>
</dbReference>
<evidence type="ECO:0000313" key="6">
    <source>
        <dbReference type="Proteomes" id="UP000184604"/>
    </source>
</evidence>
<evidence type="ECO:0000256" key="1">
    <source>
        <dbReference type="ARBA" id="ARBA00023015"/>
    </source>
</evidence>
<dbReference type="RefSeq" id="WP_073538908.1">
    <property type="nucleotide sequence ID" value="NZ_CP018335.1"/>
</dbReference>
<dbReference type="InterPro" id="IPR011711">
    <property type="entry name" value="GntR_C"/>
</dbReference>
<feature type="domain" description="HTH gntR-type" evidence="4">
    <location>
        <begin position="3"/>
        <end position="71"/>
    </location>
</feature>
<dbReference type="GO" id="GO:0003677">
    <property type="term" value="F:DNA binding"/>
    <property type="evidence" value="ECO:0007669"/>
    <property type="project" value="UniProtKB-KW"/>
</dbReference>
<dbReference type="Pfam" id="PF00392">
    <property type="entry name" value="GntR"/>
    <property type="match status" value="1"/>
</dbReference>
<evidence type="ECO:0000256" key="2">
    <source>
        <dbReference type="ARBA" id="ARBA00023125"/>
    </source>
</evidence>
<sequence>MSKFLYANIVDDLESKIKKGDLIDGTKLPSERLMAEKYNVSRNVVREAFKVMAEKGLVEIHIGKGAYVSIPKENVITSKLQEAISISKSNLNEILEVRKILEEAVAKRAIQKATKENIRNLEEIYNRMESAIGDTSKFTQEDINFHIELAKCTGNLTLVLLIDTFNNISDKKLYKLNSLYPNRALKAQAEHKDMIRSIKNRDEKKMMMAVDSHINCLASEMEMLNSSLRNKHMADKL</sequence>
<dbReference type="Proteomes" id="UP000184604">
    <property type="component" value="Chromosome"/>
</dbReference>
<dbReference type="SMART" id="SM00345">
    <property type="entry name" value="HTH_GNTR"/>
    <property type="match status" value="1"/>
</dbReference>
<name>A0A1L5F8G5_CLOKL</name>
<evidence type="ECO:0000259" key="4">
    <source>
        <dbReference type="PROSITE" id="PS50949"/>
    </source>
</evidence>
<dbReference type="Gene3D" id="1.20.120.530">
    <property type="entry name" value="GntR ligand-binding domain-like"/>
    <property type="match status" value="1"/>
</dbReference>
<dbReference type="GO" id="GO:0003700">
    <property type="term" value="F:DNA-binding transcription factor activity"/>
    <property type="evidence" value="ECO:0007669"/>
    <property type="project" value="InterPro"/>
</dbReference>
<dbReference type="PANTHER" id="PTHR43537:SF5">
    <property type="entry name" value="UXU OPERON TRANSCRIPTIONAL REGULATOR"/>
    <property type="match status" value="1"/>
</dbReference>
<evidence type="ECO:0000313" key="5">
    <source>
        <dbReference type="EMBL" id="APM39279.1"/>
    </source>
</evidence>
<dbReference type="OrthoDB" id="9799482at2"/>
<dbReference type="SMART" id="SM00895">
    <property type="entry name" value="FCD"/>
    <property type="match status" value="1"/>
</dbReference>
<keyword evidence="1" id="KW-0805">Transcription regulation</keyword>
<dbReference type="PROSITE" id="PS50949">
    <property type="entry name" value="HTH_GNTR"/>
    <property type="match status" value="1"/>
</dbReference>
<dbReference type="SUPFAM" id="SSF46785">
    <property type="entry name" value="Winged helix' DNA-binding domain"/>
    <property type="match status" value="1"/>
</dbReference>
<gene>
    <name evidence="5" type="ORF">BS101_11255</name>
</gene>
<organism evidence="5 6">
    <name type="scientific">Clostridium kluyveri</name>
    <dbReference type="NCBI Taxonomy" id="1534"/>
    <lineage>
        <taxon>Bacteria</taxon>
        <taxon>Bacillati</taxon>
        <taxon>Bacillota</taxon>
        <taxon>Clostridia</taxon>
        <taxon>Eubacteriales</taxon>
        <taxon>Clostridiaceae</taxon>
        <taxon>Clostridium</taxon>
    </lineage>
</organism>
<dbReference type="InterPro" id="IPR008920">
    <property type="entry name" value="TF_FadR/GntR_C"/>
</dbReference>
<evidence type="ECO:0000256" key="3">
    <source>
        <dbReference type="ARBA" id="ARBA00023163"/>
    </source>
</evidence>
<dbReference type="InterPro" id="IPR036390">
    <property type="entry name" value="WH_DNA-bd_sf"/>
</dbReference>
<dbReference type="InterPro" id="IPR036388">
    <property type="entry name" value="WH-like_DNA-bd_sf"/>
</dbReference>
<keyword evidence="2" id="KW-0238">DNA-binding</keyword>
<reference evidence="5 6" key="1">
    <citation type="submission" date="2016-12" db="EMBL/GenBank/DDBJ databases">
        <title>Complete genome sequence of Clostridium kluyveri JZZ isolated from the pit mud of a Chinese flavor liquor-making factory.</title>
        <authorList>
            <person name="Wang Y."/>
        </authorList>
    </citation>
    <scope>NUCLEOTIDE SEQUENCE [LARGE SCALE GENOMIC DNA]</scope>
    <source>
        <strain evidence="5 6">JZZ</strain>
    </source>
</reference>
<accession>A0A1L5F8G5</accession>
<dbReference type="Pfam" id="PF07729">
    <property type="entry name" value="FCD"/>
    <property type="match status" value="1"/>
</dbReference>
<dbReference type="SUPFAM" id="SSF48008">
    <property type="entry name" value="GntR ligand-binding domain-like"/>
    <property type="match status" value="1"/>
</dbReference>